<gene>
    <name evidence="5" type="ORF">ACHAXA_003462</name>
</gene>
<feature type="region of interest" description="Disordered" evidence="4">
    <location>
        <begin position="254"/>
        <end position="284"/>
    </location>
</feature>
<protein>
    <submittedName>
        <fullName evidence="5">Uncharacterized protein</fullName>
    </submittedName>
</protein>
<feature type="region of interest" description="Disordered" evidence="4">
    <location>
        <begin position="62"/>
        <end position="89"/>
    </location>
</feature>
<dbReference type="GO" id="GO:0005634">
    <property type="term" value="C:nucleus"/>
    <property type="evidence" value="ECO:0007669"/>
    <property type="project" value="UniProtKB-SubCell"/>
</dbReference>
<comment type="subcellular location">
    <subcellularLocation>
        <location evidence="1">Nucleus</location>
    </subcellularLocation>
</comment>
<dbReference type="PANTHER" id="PTHR32194">
    <property type="entry name" value="METALLOPROTEASE TLDD"/>
    <property type="match status" value="1"/>
</dbReference>
<evidence type="ECO:0000256" key="2">
    <source>
        <dbReference type="ARBA" id="ARBA00022490"/>
    </source>
</evidence>
<organism evidence="5 6">
    <name type="scientific">Cyclostephanos tholiformis</name>
    <dbReference type="NCBI Taxonomy" id="382380"/>
    <lineage>
        <taxon>Eukaryota</taxon>
        <taxon>Sar</taxon>
        <taxon>Stramenopiles</taxon>
        <taxon>Ochrophyta</taxon>
        <taxon>Bacillariophyta</taxon>
        <taxon>Coscinodiscophyceae</taxon>
        <taxon>Thalassiosirophycidae</taxon>
        <taxon>Stephanodiscales</taxon>
        <taxon>Stephanodiscaceae</taxon>
        <taxon>Cyclostephanos</taxon>
    </lineage>
</organism>
<evidence type="ECO:0000313" key="6">
    <source>
        <dbReference type="Proteomes" id="UP001530377"/>
    </source>
</evidence>
<dbReference type="SUPFAM" id="SSF56235">
    <property type="entry name" value="N-terminal nucleophile aminohydrolases (Ntn hydrolases)"/>
    <property type="match status" value="1"/>
</dbReference>
<dbReference type="EMBL" id="JALLPB020000874">
    <property type="protein sequence ID" value="KAL3806170.1"/>
    <property type="molecule type" value="Genomic_DNA"/>
</dbReference>
<feature type="compositionally biased region" description="Low complexity" evidence="4">
    <location>
        <begin position="131"/>
        <end position="145"/>
    </location>
</feature>
<keyword evidence="6" id="KW-1185">Reference proteome</keyword>
<accession>A0ABD3R0A6</accession>
<dbReference type="InterPro" id="IPR023333">
    <property type="entry name" value="Proteasome_suB-type"/>
</dbReference>
<evidence type="ECO:0000256" key="3">
    <source>
        <dbReference type="ARBA" id="ARBA00022942"/>
    </source>
</evidence>
<feature type="compositionally biased region" description="Basic and acidic residues" evidence="4">
    <location>
        <begin position="78"/>
        <end position="87"/>
    </location>
</feature>
<dbReference type="Proteomes" id="UP001530377">
    <property type="component" value="Unassembled WGS sequence"/>
</dbReference>
<reference evidence="5 6" key="1">
    <citation type="submission" date="2024-10" db="EMBL/GenBank/DDBJ databases">
        <title>Updated reference genomes for cyclostephanoid diatoms.</title>
        <authorList>
            <person name="Roberts W.R."/>
            <person name="Alverson A.J."/>
        </authorList>
    </citation>
    <scope>NUCLEOTIDE SEQUENCE [LARGE SCALE GENOMIC DNA]</scope>
    <source>
        <strain evidence="5 6">AJA228-03</strain>
    </source>
</reference>
<dbReference type="InterPro" id="IPR029055">
    <property type="entry name" value="Ntn_hydrolases_N"/>
</dbReference>
<sequence>MRLEIDALPRRRSSTFGGGGGCNLGIRSVANLLQQVLYGRRSFPYYSFCVVAGLDDATYRRRRRRRRRHGGSGHRRRGGVERMKDEGGWEGDSAEGAVYVYDAIGSYEKVAVACAGTGRELLQPILDRSFSSSSRCSLSSSSSSRPDAGGRPSRHQLSTCNHVGDRVEDEDEYDDKTGATETTTAIATTADVTASRQRTGVAGALISPVRTIVDCTWEESVDKVARAYASVSEREISVGDEVVICVVLARKDDVPTHSTEGRGGETVDEDDNEDDHEDAGNGGGAMVRVFRYPLKRH</sequence>
<dbReference type="GO" id="GO:0000502">
    <property type="term" value="C:proteasome complex"/>
    <property type="evidence" value="ECO:0007669"/>
    <property type="project" value="UniProtKB-KW"/>
</dbReference>
<dbReference type="Gene3D" id="3.60.20.10">
    <property type="entry name" value="Glutamine Phosphoribosylpyrophosphate, subunit 1, domain 1"/>
    <property type="match status" value="1"/>
</dbReference>
<dbReference type="AlphaFoldDB" id="A0ABD3R0A6"/>
<dbReference type="PANTHER" id="PTHR32194:SF2">
    <property type="entry name" value="PROTEASOME SUBUNIT BETA TYPE-1"/>
    <property type="match status" value="1"/>
</dbReference>
<proteinExistence type="predicted"/>
<feature type="compositionally biased region" description="Basic residues" evidence="4">
    <location>
        <begin position="62"/>
        <end position="77"/>
    </location>
</feature>
<feature type="compositionally biased region" description="Basic and acidic residues" evidence="4">
    <location>
        <begin position="254"/>
        <end position="265"/>
    </location>
</feature>
<feature type="region of interest" description="Disordered" evidence="4">
    <location>
        <begin position="131"/>
        <end position="158"/>
    </location>
</feature>
<evidence type="ECO:0000313" key="5">
    <source>
        <dbReference type="EMBL" id="KAL3806170.1"/>
    </source>
</evidence>
<keyword evidence="2" id="KW-0963">Cytoplasm</keyword>
<keyword evidence="3" id="KW-0647">Proteasome</keyword>
<feature type="compositionally biased region" description="Acidic residues" evidence="4">
    <location>
        <begin position="266"/>
        <end position="277"/>
    </location>
</feature>
<evidence type="ECO:0000256" key="4">
    <source>
        <dbReference type="SAM" id="MobiDB-lite"/>
    </source>
</evidence>
<evidence type="ECO:0000256" key="1">
    <source>
        <dbReference type="ARBA" id="ARBA00004123"/>
    </source>
</evidence>
<name>A0ABD3R0A6_9STRA</name>
<comment type="caution">
    <text evidence="5">The sequence shown here is derived from an EMBL/GenBank/DDBJ whole genome shotgun (WGS) entry which is preliminary data.</text>
</comment>